<proteinExistence type="predicted"/>
<dbReference type="RefSeq" id="WP_114488556.1">
    <property type="nucleotide sequence ID" value="NZ_CBCSHM010000096.1"/>
</dbReference>
<dbReference type="NCBIfam" id="TIGR00229">
    <property type="entry name" value="sensory_box"/>
    <property type="match status" value="1"/>
</dbReference>
<name>A0A368TN40_9GAMM</name>
<dbReference type="SUPFAM" id="SSF55785">
    <property type="entry name" value="PYP-like sensor domain (PAS domain)"/>
    <property type="match status" value="1"/>
</dbReference>
<dbReference type="SMART" id="SM00091">
    <property type="entry name" value="PAS"/>
    <property type="match status" value="1"/>
</dbReference>
<dbReference type="PANTHER" id="PTHR47429:SF2">
    <property type="entry name" value="PROTEIN TWIN LOV 1"/>
    <property type="match status" value="1"/>
</dbReference>
<evidence type="ECO:0000256" key="3">
    <source>
        <dbReference type="ARBA" id="ARBA00022991"/>
    </source>
</evidence>
<dbReference type="InterPro" id="IPR000014">
    <property type="entry name" value="PAS"/>
</dbReference>
<feature type="domain" description="PAC" evidence="5">
    <location>
        <begin position="86"/>
        <end position="140"/>
    </location>
</feature>
<evidence type="ECO:0000256" key="1">
    <source>
        <dbReference type="ARBA" id="ARBA00022630"/>
    </source>
</evidence>
<evidence type="ECO:0000259" key="5">
    <source>
        <dbReference type="PROSITE" id="PS50113"/>
    </source>
</evidence>
<evidence type="ECO:0000313" key="7">
    <source>
        <dbReference type="Proteomes" id="UP000253204"/>
    </source>
</evidence>
<keyword evidence="1" id="KW-0285">Flavoprotein</keyword>
<gene>
    <name evidence="6" type="ORF">DU506_19620</name>
</gene>
<dbReference type="SMART" id="SM00086">
    <property type="entry name" value="PAC"/>
    <property type="match status" value="1"/>
</dbReference>
<evidence type="ECO:0000313" key="6">
    <source>
        <dbReference type="EMBL" id="RCV85940.1"/>
    </source>
</evidence>
<keyword evidence="7" id="KW-1185">Reference proteome</keyword>
<reference evidence="6 7" key="1">
    <citation type="submission" date="2018-07" db="EMBL/GenBank/DDBJ databases">
        <title>Halomonas rutogse sp. nov., isolated from Lake TangqianCo on Tibetan Plateau.</title>
        <authorList>
            <person name="Lu H."/>
            <person name="Xing P."/>
            <person name="Wu Q."/>
        </authorList>
    </citation>
    <scope>NUCLEOTIDE SEQUENCE [LARGE SCALE GENOMIC DNA]</scope>
    <source>
        <strain evidence="6 7">TQ8S</strain>
    </source>
</reference>
<keyword evidence="2" id="KW-0288">FMN</keyword>
<dbReference type="Pfam" id="PF13426">
    <property type="entry name" value="PAS_9"/>
    <property type="match status" value="1"/>
</dbReference>
<sequence>MLFIPDKDTGVIPHVLTQILDTCVNGVTLSDPDQPDSPIIYANAIFEQLTGYSQEEILGRNCRFLQGEDRDQPELDKIRAALEVHDSVEVTLRNYRKDGTLFHNRLMIQPLHDTSGHLIYYLGVQYDVSELVNARAEIERLENILKTPSTD</sequence>
<keyword evidence="3" id="KW-0157">Chromophore</keyword>
<dbReference type="PROSITE" id="PS50113">
    <property type="entry name" value="PAC"/>
    <property type="match status" value="1"/>
</dbReference>
<dbReference type="PROSITE" id="PS50112">
    <property type="entry name" value="PAS"/>
    <property type="match status" value="1"/>
</dbReference>
<dbReference type="CDD" id="cd00130">
    <property type="entry name" value="PAS"/>
    <property type="match status" value="1"/>
</dbReference>
<feature type="domain" description="PAS" evidence="4">
    <location>
        <begin position="12"/>
        <end position="85"/>
    </location>
</feature>
<organism evidence="6 7">
    <name type="scientific">Vreelandella rituensis</name>
    <dbReference type="NCBI Taxonomy" id="2282306"/>
    <lineage>
        <taxon>Bacteria</taxon>
        <taxon>Pseudomonadati</taxon>
        <taxon>Pseudomonadota</taxon>
        <taxon>Gammaproteobacteria</taxon>
        <taxon>Oceanospirillales</taxon>
        <taxon>Halomonadaceae</taxon>
        <taxon>Vreelandella</taxon>
    </lineage>
</organism>
<dbReference type="InterPro" id="IPR035965">
    <property type="entry name" value="PAS-like_dom_sf"/>
</dbReference>
<comment type="caution">
    <text evidence="6">The sequence shown here is derived from an EMBL/GenBank/DDBJ whole genome shotgun (WGS) entry which is preliminary data.</text>
</comment>
<dbReference type="OrthoDB" id="7991996at2"/>
<dbReference type="Gene3D" id="3.30.450.20">
    <property type="entry name" value="PAS domain"/>
    <property type="match status" value="1"/>
</dbReference>
<evidence type="ECO:0000256" key="2">
    <source>
        <dbReference type="ARBA" id="ARBA00022643"/>
    </source>
</evidence>
<dbReference type="EMBL" id="QPIJ01000081">
    <property type="protein sequence ID" value="RCV85940.1"/>
    <property type="molecule type" value="Genomic_DNA"/>
</dbReference>
<accession>A0A368TN40</accession>
<protein>
    <submittedName>
        <fullName evidence="6">PAS domain-containing protein</fullName>
    </submittedName>
</protein>
<dbReference type="InterPro" id="IPR001610">
    <property type="entry name" value="PAC"/>
</dbReference>
<dbReference type="InterPro" id="IPR000700">
    <property type="entry name" value="PAS-assoc_C"/>
</dbReference>
<dbReference type="AlphaFoldDB" id="A0A368TN40"/>
<dbReference type="PANTHER" id="PTHR47429">
    <property type="entry name" value="PROTEIN TWIN LOV 1"/>
    <property type="match status" value="1"/>
</dbReference>
<dbReference type="Proteomes" id="UP000253204">
    <property type="component" value="Unassembled WGS sequence"/>
</dbReference>
<evidence type="ECO:0000259" key="4">
    <source>
        <dbReference type="PROSITE" id="PS50112"/>
    </source>
</evidence>